<proteinExistence type="predicted"/>
<dbReference type="PANTHER" id="PTHR12072">
    <property type="entry name" value="CWF19, CELL CYCLE CONTROL PROTEIN"/>
    <property type="match status" value="1"/>
</dbReference>
<sequence>MIVDIADRLYTAIPKGGLTSLHMLLIPIAHLPSLAYADLDTRKEAAELLLAARKAFHKQNLDLVVYERYVPMKTTKAMHCQLQLIPCDRSQALQSGELFEKLPSSSDITALAELAKDPNVGYFYLELPGVCTARGQSIERYLHVQSGRDSGKIPMNFGREVMAELLGEKDKVNWQSCLVPKDQEEKLAAALRQIVTTN</sequence>
<reference evidence="2" key="1">
    <citation type="submission" date="2013-10" db="EMBL/GenBank/DDBJ databases">
        <title>Genomic analysis of the causative agents of coccidiosis in chickens.</title>
        <authorList>
            <person name="Reid A.J."/>
            <person name="Blake D."/>
            <person name="Billington K."/>
            <person name="Browne H."/>
            <person name="Dunn M."/>
            <person name="Hung S."/>
            <person name="Kawahara F."/>
            <person name="Miranda-Saavedra D."/>
            <person name="Mourier T."/>
            <person name="Nagra H."/>
            <person name="Otto T.D."/>
            <person name="Rawlings N."/>
            <person name="Sanchez A."/>
            <person name="Sanders M."/>
            <person name="Subramaniam C."/>
            <person name="Tay Y."/>
            <person name="Dear P."/>
            <person name="Doerig C."/>
            <person name="Gruber A."/>
            <person name="Parkinson J."/>
            <person name="Shirley M."/>
            <person name="Wan K.L."/>
            <person name="Berriman M."/>
            <person name="Tomley F."/>
            <person name="Pain A."/>
        </authorList>
    </citation>
    <scope>NUCLEOTIDE SEQUENCE [LARGE SCALE GENOMIC DNA]</scope>
    <source>
        <strain evidence="2">Houghton</strain>
    </source>
</reference>
<dbReference type="GeneID" id="60404179"/>
<dbReference type="OrthoDB" id="444325at2759"/>
<name>U6KKZ8_9EIME</name>
<dbReference type="PANTHER" id="PTHR12072:SF4">
    <property type="entry name" value="CWF19-LIKE PROTEIN 1"/>
    <property type="match status" value="1"/>
</dbReference>
<dbReference type="InterPro" id="IPR006768">
    <property type="entry name" value="Cwf19-like_C_dom-1"/>
</dbReference>
<dbReference type="GO" id="GO:0000398">
    <property type="term" value="P:mRNA splicing, via spliceosome"/>
    <property type="evidence" value="ECO:0007669"/>
    <property type="project" value="TreeGrafter"/>
</dbReference>
<evidence type="ECO:0000313" key="3">
    <source>
        <dbReference type="Proteomes" id="UP000030744"/>
    </source>
</evidence>
<evidence type="ECO:0000313" key="2">
    <source>
        <dbReference type="EMBL" id="CDJ36133.1"/>
    </source>
</evidence>
<dbReference type="EMBL" id="HG735570">
    <property type="protein sequence ID" value="CDJ36133.1"/>
    <property type="molecule type" value="Genomic_DNA"/>
</dbReference>
<reference evidence="2" key="2">
    <citation type="submission" date="2013-10" db="EMBL/GenBank/DDBJ databases">
        <authorList>
            <person name="Aslett M."/>
        </authorList>
    </citation>
    <scope>NUCLEOTIDE SEQUENCE [LARGE SCALE GENOMIC DNA]</scope>
    <source>
        <strain evidence="2">Houghton</strain>
    </source>
</reference>
<dbReference type="InterPro" id="IPR040194">
    <property type="entry name" value="Cwf19-like"/>
</dbReference>
<feature type="domain" description="Cwf19-like C-terminal" evidence="1">
    <location>
        <begin position="1"/>
        <end position="96"/>
    </location>
</feature>
<dbReference type="Pfam" id="PF04677">
    <property type="entry name" value="CwfJ_C_1"/>
    <property type="match status" value="1"/>
</dbReference>
<dbReference type="AlphaFoldDB" id="U6KKZ8"/>
<dbReference type="GO" id="GO:0061632">
    <property type="term" value="F:RNA lariat debranching enzyme activator activity"/>
    <property type="evidence" value="ECO:0007669"/>
    <property type="project" value="TreeGrafter"/>
</dbReference>
<dbReference type="RefSeq" id="XP_037878422.1">
    <property type="nucleotide sequence ID" value="XM_038022568.1"/>
</dbReference>
<evidence type="ECO:0000259" key="1">
    <source>
        <dbReference type="Pfam" id="PF04677"/>
    </source>
</evidence>
<organism evidence="2 3">
    <name type="scientific">Eimeria mitis</name>
    <dbReference type="NCBI Taxonomy" id="44415"/>
    <lineage>
        <taxon>Eukaryota</taxon>
        <taxon>Sar</taxon>
        <taxon>Alveolata</taxon>
        <taxon>Apicomplexa</taxon>
        <taxon>Conoidasida</taxon>
        <taxon>Coccidia</taxon>
        <taxon>Eucoccidiorida</taxon>
        <taxon>Eimeriorina</taxon>
        <taxon>Eimeriidae</taxon>
        <taxon>Eimeria</taxon>
    </lineage>
</organism>
<gene>
    <name evidence="2" type="ORF">EMH_0064470</name>
</gene>
<dbReference type="Proteomes" id="UP000030744">
    <property type="component" value="Unassembled WGS sequence"/>
</dbReference>
<dbReference type="VEuPathDB" id="ToxoDB:EMH_0064470"/>
<protein>
    <submittedName>
        <fullName evidence="2">CWF19-like protein 1, related</fullName>
    </submittedName>
</protein>
<accession>U6KKZ8</accession>
<keyword evidence="3" id="KW-1185">Reference proteome</keyword>
<dbReference type="GO" id="GO:0071014">
    <property type="term" value="C:post-mRNA release spliceosomal complex"/>
    <property type="evidence" value="ECO:0007669"/>
    <property type="project" value="TreeGrafter"/>
</dbReference>